<dbReference type="Proteomes" id="UP000016057">
    <property type="component" value="Unassembled WGS sequence"/>
</dbReference>
<name>K8ZQI7_9ENTE</name>
<protein>
    <recommendedName>
        <fullName evidence="3">Dithiol-disulfide isomerase</fullName>
    </recommendedName>
</protein>
<dbReference type="InterPro" id="IPR036249">
    <property type="entry name" value="Thioredoxin-like_sf"/>
</dbReference>
<dbReference type="EMBL" id="AMYT01000008">
    <property type="protein sequence ID" value="EKU27841.1"/>
    <property type="molecule type" value="Genomic_DNA"/>
</dbReference>
<evidence type="ECO:0000313" key="2">
    <source>
        <dbReference type="Proteomes" id="UP000016057"/>
    </source>
</evidence>
<dbReference type="AlphaFoldDB" id="K8ZQI7"/>
<dbReference type="RefSeq" id="WP_009488580.1">
    <property type="nucleotide sequence ID" value="NZ_AMYT01000008.1"/>
</dbReference>
<dbReference type="SUPFAM" id="SSF52833">
    <property type="entry name" value="Thioredoxin-like"/>
    <property type="match status" value="1"/>
</dbReference>
<proteinExistence type="predicted"/>
<comment type="caution">
    <text evidence="1">The sequence shown here is derived from an EMBL/GenBank/DDBJ whole genome shotgun (WGS) entry which is preliminary data.</text>
</comment>
<sequence length="193" mass="22567">MVEIYCFINPMDVCSVKRTEYIYDLIQQQEQKYKFHIIPITNFNLICDYVQKNTTNRCLKNYNHGMDTVYNLALDYEALATLNRCKAAKYLRDINPLLQEVPYSRELSDQVLRSLDICLPRFYKRKGSALTKERVQRNQELAQQMGVTSLPSHIIFNFNVDQDYGIVLDANEDIHLMENLLEEPSIEKAVSSL</sequence>
<reference evidence="1 2" key="1">
    <citation type="journal article" date="2013" name="Genome Announc.">
        <title>Draft Genome Sequence of Catellicoccus marimammalium, a Novel Species Commonly Found in Gull Feces.</title>
        <authorList>
            <person name="Weigand M.R."/>
            <person name="Ryu H."/>
            <person name="Bozcek L."/>
            <person name="Konstantinidis K.T."/>
            <person name="Santo Domingo J.W."/>
        </authorList>
    </citation>
    <scope>NUCLEOTIDE SEQUENCE [LARGE SCALE GENOMIC DNA]</scope>
    <source>
        <strain evidence="1 2">M35/04/3</strain>
    </source>
</reference>
<dbReference type="STRING" id="1234409.C683_0306"/>
<organism evidence="1 2">
    <name type="scientific">Catellicoccus marimammalium M35/04/3</name>
    <dbReference type="NCBI Taxonomy" id="1234409"/>
    <lineage>
        <taxon>Bacteria</taxon>
        <taxon>Bacillati</taxon>
        <taxon>Bacillota</taxon>
        <taxon>Bacilli</taxon>
        <taxon>Lactobacillales</taxon>
        <taxon>Enterococcaceae</taxon>
        <taxon>Catellicoccus</taxon>
    </lineage>
</organism>
<dbReference type="eggNOG" id="COG2761">
    <property type="taxonomic scope" value="Bacteria"/>
</dbReference>
<dbReference type="Pfam" id="PF13743">
    <property type="entry name" value="Thioredoxin_5"/>
    <property type="match status" value="1"/>
</dbReference>
<keyword evidence="2" id="KW-1185">Reference proteome</keyword>
<evidence type="ECO:0000313" key="1">
    <source>
        <dbReference type="EMBL" id="EKU27841.1"/>
    </source>
</evidence>
<gene>
    <name evidence="1" type="ORF">C683_0306</name>
</gene>
<dbReference type="OrthoDB" id="2156137at2"/>
<accession>K8ZQI7</accession>
<evidence type="ECO:0008006" key="3">
    <source>
        <dbReference type="Google" id="ProtNLM"/>
    </source>
</evidence>